<proteinExistence type="inferred from homology"/>
<dbReference type="GO" id="GO:0005737">
    <property type="term" value="C:cytoplasm"/>
    <property type="evidence" value="ECO:0007669"/>
    <property type="project" value="TreeGrafter"/>
</dbReference>
<comment type="function">
    <text evidence="3">Involved in the assembly of C/D box small nucleolar ribonucleoprotein (snoRNP) particles. Recruits the SWI/SNF complex to the core promoter of rRNA genes and enhances pre-rRNA transcription. Mediates interaction of TELO2 with the R2TP complex which is necessary for the stability of MTOR and SMG1. Positively regulates the assembly and activity of the mTORC1 complex.</text>
</comment>
<sequence>MSKSLNDDLFQKILSNKKSFQDESQEPNENDLNEVIKNLDPEQLNMLAQLYSNKEQQSNTQNDQKNFKTFLPEPGICFKTKNLNNSQKVFLNICQSSEINSPKDITEQELLKLIEQNDPENAAFQFRVPMSLGEAHTELDNAGVGCVAYDICINPDFLDKIQKIPTFMGFLMSIVIDGLQDKYSIKLDRNCKLLKNKKFMGQIKEQFIRVKSKPLISEMEKNENKKSQELEKPKSQMPKYKIFREPHDGDKVEFLVAEIELPNILSANSIQLDIGEDRILLNTRSQLYHLDIYLPYNLKQEECGSQFDKKSKVLTITMPVQN</sequence>
<reference evidence="6" key="1">
    <citation type="submission" date="2021-02" db="EMBL/GenBank/DDBJ databases">
        <authorList>
            <person name="Nowell W R."/>
        </authorList>
    </citation>
    <scope>NUCLEOTIDE SEQUENCE</scope>
    <source>
        <strain evidence="6">Ploen Becks lab</strain>
    </source>
</reference>
<evidence type="ECO:0000313" key="6">
    <source>
        <dbReference type="EMBL" id="CAF0706004.1"/>
    </source>
</evidence>
<comment type="caution">
    <text evidence="6">The sequence shown here is derived from an EMBL/GenBank/DDBJ whole genome shotgun (WGS) entry which is preliminary data.</text>
</comment>
<dbReference type="InterPro" id="IPR050734">
    <property type="entry name" value="PIH1/Kintoun_subfamily"/>
</dbReference>
<comment type="similarity">
    <text evidence="1">Belongs to the PIH1 family.</text>
</comment>
<evidence type="ECO:0000259" key="4">
    <source>
        <dbReference type="Pfam" id="PF08190"/>
    </source>
</evidence>
<dbReference type="GO" id="GO:0097255">
    <property type="term" value="C:R2TP complex"/>
    <property type="evidence" value="ECO:0007669"/>
    <property type="project" value="TreeGrafter"/>
</dbReference>
<evidence type="ECO:0000313" key="7">
    <source>
        <dbReference type="Proteomes" id="UP000663879"/>
    </source>
</evidence>
<feature type="domain" description="PIH1 N-terminal" evidence="4">
    <location>
        <begin position="58"/>
        <end position="214"/>
    </location>
</feature>
<evidence type="ECO:0000259" key="5">
    <source>
        <dbReference type="Pfam" id="PF18201"/>
    </source>
</evidence>
<dbReference type="PANTHER" id="PTHR22997:SF0">
    <property type="entry name" value="PIH1 DOMAIN-CONTAINING PROTEIN 1"/>
    <property type="match status" value="1"/>
</dbReference>
<dbReference type="EMBL" id="CAJNOC010000014">
    <property type="protein sequence ID" value="CAF0706004.1"/>
    <property type="molecule type" value="Genomic_DNA"/>
</dbReference>
<dbReference type="Pfam" id="PF18201">
    <property type="entry name" value="PIH1_CS"/>
    <property type="match status" value="1"/>
</dbReference>
<protein>
    <recommendedName>
        <fullName evidence="2">PIH1 domain-containing protein 1</fullName>
    </recommendedName>
</protein>
<dbReference type="Proteomes" id="UP000663879">
    <property type="component" value="Unassembled WGS sequence"/>
</dbReference>
<feature type="domain" description="PIH1D1/2/3 CS-like" evidence="5">
    <location>
        <begin position="248"/>
        <end position="321"/>
    </location>
</feature>
<evidence type="ECO:0000256" key="3">
    <source>
        <dbReference type="ARBA" id="ARBA00046233"/>
    </source>
</evidence>
<dbReference type="GO" id="GO:0006364">
    <property type="term" value="P:rRNA processing"/>
    <property type="evidence" value="ECO:0007669"/>
    <property type="project" value="TreeGrafter"/>
</dbReference>
<dbReference type="InterPro" id="IPR012981">
    <property type="entry name" value="PIH1_N"/>
</dbReference>
<keyword evidence="7" id="KW-1185">Reference proteome</keyword>
<dbReference type="InterPro" id="IPR041442">
    <property type="entry name" value="PIH1D1/2/3_CS-like"/>
</dbReference>
<accession>A0A813LW63</accession>
<name>A0A813LW63_9BILA</name>
<dbReference type="OrthoDB" id="5135119at2759"/>
<evidence type="ECO:0000256" key="1">
    <source>
        <dbReference type="ARBA" id="ARBA00008511"/>
    </source>
</evidence>
<dbReference type="PANTHER" id="PTHR22997">
    <property type="entry name" value="PIH1 DOMAIN-CONTAINING PROTEIN 1"/>
    <property type="match status" value="1"/>
</dbReference>
<dbReference type="GO" id="GO:1990904">
    <property type="term" value="C:ribonucleoprotein complex"/>
    <property type="evidence" value="ECO:0007669"/>
    <property type="project" value="TreeGrafter"/>
</dbReference>
<dbReference type="GO" id="GO:0000492">
    <property type="term" value="P:box C/D snoRNP assembly"/>
    <property type="evidence" value="ECO:0007669"/>
    <property type="project" value="TreeGrafter"/>
</dbReference>
<organism evidence="6 7">
    <name type="scientific">Brachionus calyciflorus</name>
    <dbReference type="NCBI Taxonomy" id="104777"/>
    <lineage>
        <taxon>Eukaryota</taxon>
        <taxon>Metazoa</taxon>
        <taxon>Spiralia</taxon>
        <taxon>Gnathifera</taxon>
        <taxon>Rotifera</taxon>
        <taxon>Eurotatoria</taxon>
        <taxon>Monogononta</taxon>
        <taxon>Pseudotrocha</taxon>
        <taxon>Ploima</taxon>
        <taxon>Brachionidae</taxon>
        <taxon>Brachionus</taxon>
    </lineage>
</organism>
<gene>
    <name evidence="6" type="ORF">OXX778_LOCUS328</name>
</gene>
<evidence type="ECO:0000256" key="2">
    <source>
        <dbReference type="ARBA" id="ARBA00040540"/>
    </source>
</evidence>
<dbReference type="Pfam" id="PF08190">
    <property type="entry name" value="PIH1"/>
    <property type="match status" value="1"/>
</dbReference>
<dbReference type="AlphaFoldDB" id="A0A813LW63"/>